<keyword evidence="2" id="KW-1185">Reference proteome</keyword>
<evidence type="ECO:0000313" key="2">
    <source>
        <dbReference type="Proteomes" id="UP001497623"/>
    </source>
</evidence>
<dbReference type="Proteomes" id="UP001497623">
    <property type="component" value="Unassembled WGS sequence"/>
</dbReference>
<name>A0AAV2PK72_MEGNR</name>
<accession>A0AAV2PK72</accession>
<comment type="caution">
    <text evidence="1">The sequence shown here is derived from an EMBL/GenBank/DDBJ whole genome shotgun (WGS) entry which is preliminary data.</text>
</comment>
<reference evidence="1 2" key="1">
    <citation type="submission" date="2024-05" db="EMBL/GenBank/DDBJ databases">
        <authorList>
            <person name="Wallberg A."/>
        </authorList>
    </citation>
    <scope>NUCLEOTIDE SEQUENCE [LARGE SCALE GENOMIC DNA]</scope>
</reference>
<evidence type="ECO:0000313" key="1">
    <source>
        <dbReference type="EMBL" id="CAL4060289.1"/>
    </source>
</evidence>
<dbReference type="AlphaFoldDB" id="A0AAV2PK72"/>
<organism evidence="1 2">
    <name type="scientific">Meganyctiphanes norvegica</name>
    <name type="common">Northern krill</name>
    <name type="synonym">Thysanopoda norvegica</name>
    <dbReference type="NCBI Taxonomy" id="48144"/>
    <lineage>
        <taxon>Eukaryota</taxon>
        <taxon>Metazoa</taxon>
        <taxon>Ecdysozoa</taxon>
        <taxon>Arthropoda</taxon>
        <taxon>Crustacea</taxon>
        <taxon>Multicrustacea</taxon>
        <taxon>Malacostraca</taxon>
        <taxon>Eumalacostraca</taxon>
        <taxon>Eucarida</taxon>
        <taxon>Euphausiacea</taxon>
        <taxon>Euphausiidae</taxon>
        <taxon>Meganyctiphanes</taxon>
    </lineage>
</organism>
<dbReference type="EMBL" id="CAXKWB010000317">
    <property type="protein sequence ID" value="CAL4060289.1"/>
    <property type="molecule type" value="Genomic_DNA"/>
</dbReference>
<gene>
    <name evidence="1" type="ORF">MNOR_LOCUS1217</name>
</gene>
<proteinExistence type="predicted"/>
<protein>
    <submittedName>
        <fullName evidence="1">Uncharacterized protein</fullName>
    </submittedName>
</protein>
<sequence length="112" mass="13685">MNVKLFRGYSQGPHEKVDLWNIVKHFLYWRNFWDIFGPKYPLCDPKSQQNYIYRLEADTWDMLVENQSSHTIIRHTNNLFLKMYKKGIEAALNTFFCIFDDRNEFSDEFYIK</sequence>